<evidence type="ECO:0008006" key="3">
    <source>
        <dbReference type="Google" id="ProtNLM"/>
    </source>
</evidence>
<proteinExistence type="predicted"/>
<dbReference type="Gene3D" id="3.40.50.300">
    <property type="entry name" value="P-loop containing nucleotide triphosphate hydrolases"/>
    <property type="match status" value="1"/>
</dbReference>
<dbReference type="InterPro" id="IPR027417">
    <property type="entry name" value="P-loop_NTPase"/>
</dbReference>
<name>A0A7U9L390_9ACTN</name>
<dbReference type="EMBL" id="BHZC01000001">
    <property type="protein sequence ID" value="GCD39583.1"/>
    <property type="molecule type" value="Genomic_DNA"/>
</dbReference>
<comment type="caution">
    <text evidence="1">The sequence shown here is derived from an EMBL/GenBank/DDBJ whole genome shotgun (WGS) entry which is preliminary data.</text>
</comment>
<dbReference type="InterPro" id="IPR011990">
    <property type="entry name" value="TPR-like_helical_dom_sf"/>
</dbReference>
<protein>
    <recommendedName>
        <fullName evidence="3">NB-ARC domain-containing protein</fullName>
    </recommendedName>
</protein>
<reference evidence="1 2" key="1">
    <citation type="submission" date="2018-11" db="EMBL/GenBank/DDBJ databases">
        <title>Whole genome sequence of Streptomyces chrestomyceticus NBRC 13444(T).</title>
        <authorList>
            <person name="Komaki H."/>
            <person name="Tamura T."/>
        </authorList>
    </citation>
    <scope>NUCLEOTIDE SEQUENCE [LARGE SCALE GENOMIC DNA]</scope>
    <source>
        <strain evidence="1 2">NBRC 13444</strain>
    </source>
</reference>
<dbReference type="AlphaFoldDB" id="A0A7U9L390"/>
<dbReference type="PRINTS" id="PR00364">
    <property type="entry name" value="DISEASERSIST"/>
</dbReference>
<organism evidence="1 2">
    <name type="scientific">Streptomyces chrestomyceticus JCM 4735</name>
    <dbReference type="NCBI Taxonomy" id="1306181"/>
    <lineage>
        <taxon>Bacteria</taxon>
        <taxon>Bacillati</taxon>
        <taxon>Actinomycetota</taxon>
        <taxon>Actinomycetes</taxon>
        <taxon>Kitasatosporales</taxon>
        <taxon>Streptomycetaceae</taxon>
        <taxon>Streptomyces</taxon>
    </lineage>
</organism>
<accession>A0A7U9L390</accession>
<dbReference type="Gene3D" id="1.25.40.10">
    <property type="entry name" value="Tetratricopeptide repeat domain"/>
    <property type="match status" value="1"/>
</dbReference>
<dbReference type="SUPFAM" id="SSF48452">
    <property type="entry name" value="TPR-like"/>
    <property type="match status" value="1"/>
</dbReference>
<dbReference type="PANTHER" id="PTHR47691">
    <property type="entry name" value="REGULATOR-RELATED"/>
    <property type="match status" value="1"/>
</dbReference>
<evidence type="ECO:0000313" key="1">
    <source>
        <dbReference type="EMBL" id="GCD39583.1"/>
    </source>
</evidence>
<dbReference type="PANTHER" id="PTHR47691:SF3">
    <property type="entry name" value="HTH-TYPE TRANSCRIPTIONAL REGULATOR RV0890C-RELATED"/>
    <property type="match status" value="1"/>
</dbReference>
<evidence type="ECO:0000313" key="2">
    <source>
        <dbReference type="Proteomes" id="UP000287830"/>
    </source>
</evidence>
<dbReference type="SUPFAM" id="SSF52540">
    <property type="entry name" value="P-loop containing nucleoside triphosphate hydrolases"/>
    <property type="match status" value="1"/>
</dbReference>
<gene>
    <name evidence="1" type="ORF">OEIGOIKO_07439</name>
</gene>
<sequence>MGTWAAAARMGRLVGTRTQRQWQEGNLPAEATELVGRQTELAQVRGLLAESRLVTLTGVGGVGKTRLALRAASEAQPVHPDGVWWVGLSDLRRGTLLPLSVAEVLPLAGQSTRPVIDVLAEYLAGRELLMVWDTCEHLVDACALTAEVLLRAAPGLRILVTSRRPLSIVPERQLTVAPLPVPGPGDAVARSGAAGAGDAVSLLVARAAEAAPGFTVTDANRSDLVRLCHRLDGLPLALELAAARLRDLSLTELTNRLEDRFSVLGETEKAVYDADPPWHQALRTAIGWSHELCTPAERLLWARLSVFAGGFDAAAVRAVCADDRLPEQALPGLLRGLAEKSILSCGRVSNGNSEGDGERYGVLDTVREFGADWLRGLGEKRTLRYRHRDYFLALALRADAAWIGPEQLSWYERMTVEHANIRATLDFCLADGDARAAQEMGGALWFLWYACGFAKEGEHYLDRALALDSGPGPVRAKALWSRGIAAFAQGDTKTGLRLAAALREAAAGETDESVPVAAAFLEGTSLTLSGRQTRAAEVLDTVPGTRPTGGRYPAAWLLARGARAFAHFSLGQFADAAAVAEDVRATCARQGETWLRAYGDYLRALAALGLRQAEEAAAHARTALDGKRRLHDSLGTAVTVDLLASASVACGRAERAARLLGLAQQIWNTVGTPQIGSPELIAARTACEEHIRRQLGDDAYKTAFQAGYDNDAETGIAYALSLDPPSRFPP</sequence>
<dbReference type="Proteomes" id="UP000287830">
    <property type="component" value="Unassembled WGS sequence"/>
</dbReference>